<comment type="caution">
    <text evidence="3">The sequence shown here is derived from an EMBL/GenBank/DDBJ whole genome shotgun (WGS) entry which is preliminary data.</text>
</comment>
<accession>A0AAW1JIH4</accession>
<dbReference type="EMBL" id="JASPKY010000358">
    <property type="protein sequence ID" value="KAK9704065.1"/>
    <property type="molecule type" value="Genomic_DNA"/>
</dbReference>
<feature type="region of interest" description="Disordered" evidence="2">
    <location>
        <begin position="1"/>
        <end position="35"/>
    </location>
</feature>
<keyword evidence="4" id="KW-1185">Reference proteome</keyword>
<evidence type="ECO:0000256" key="1">
    <source>
        <dbReference type="SAM" id="Coils"/>
    </source>
</evidence>
<protein>
    <submittedName>
        <fullName evidence="3">Uncharacterized protein</fullName>
    </submittedName>
</protein>
<reference evidence="3 4" key="1">
    <citation type="journal article" date="2024" name="BMC Genomics">
        <title>De novo assembly and annotation of Popillia japonica's genome with initial clues to its potential as an invasive pest.</title>
        <authorList>
            <person name="Cucini C."/>
            <person name="Boschi S."/>
            <person name="Funari R."/>
            <person name="Cardaioli E."/>
            <person name="Iannotti N."/>
            <person name="Marturano G."/>
            <person name="Paoli F."/>
            <person name="Bruttini M."/>
            <person name="Carapelli A."/>
            <person name="Frati F."/>
            <person name="Nardi F."/>
        </authorList>
    </citation>
    <scope>NUCLEOTIDE SEQUENCE [LARGE SCALE GENOMIC DNA]</scope>
    <source>
        <strain evidence="3">DMR45628</strain>
    </source>
</reference>
<organism evidence="3 4">
    <name type="scientific">Popillia japonica</name>
    <name type="common">Japanese beetle</name>
    <dbReference type="NCBI Taxonomy" id="7064"/>
    <lineage>
        <taxon>Eukaryota</taxon>
        <taxon>Metazoa</taxon>
        <taxon>Ecdysozoa</taxon>
        <taxon>Arthropoda</taxon>
        <taxon>Hexapoda</taxon>
        <taxon>Insecta</taxon>
        <taxon>Pterygota</taxon>
        <taxon>Neoptera</taxon>
        <taxon>Endopterygota</taxon>
        <taxon>Coleoptera</taxon>
        <taxon>Polyphaga</taxon>
        <taxon>Scarabaeiformia</taxon>
        <taxon>Scarabaeidae</taxon>
        <taxon>Rutelinae</taxon>
        <taxon>Popillia</taxon>
    </lineage>
</organism>
<proteinExistence type="predicted"/>
<name>A0AAW1JIH4_POPJA</name>
<keyword evidence="1" id="KW-0175">Coiled coil</keyword>
<evidence type="ECO:0000313" key="3">
    <source>
        <dbReference type="EMBL" id="KAK9704065.1"/>
    </source>
</evidence>
<dbReference type="Proteomes" id="UP001458880">
    <property type="component" value="Unassembled WGS sequence"/>
</dbReference>
<dbReference type="AlphaFoldDB" id="A0AAW1JIH4"/>
<evidence type="ECO:0000313" key="4">
    <source>
        <dbReference type="Proteomes" id="UP001458880"/>
    </source>
</evidence>
<sequence>MYSEYDDENNKRRRLYQKDEDIPFGGSRKAQRTSTKINKNRIVTMDKLMNMMIELKAEIRNMNREIKEMRKDQEAYREETKICKEQNGILIEKYKETQKEEQTKKELHNIKKNIEWME</sequence>
<gene>
    <name evidence="3" type="ORF">QE152_g28512</name>
</gene>
<evidence type="ECO:0000256" key="2">
    <source>
        <dbReference type="SAM" id="MobiDB-lite"/>
    </source>
</evidence>
<feature type="coiled-coil region" evidence="1">
    <location>
        <begin position="45"/>
        <end position="79"/>
    </location>
</feature>